<gene>
    <name evidence="2" type="ORF">CPLU01_08735</name>
</gene>
<organism evidence="2 3">
    <name type="scientific">Colletotrichum plurivorum</name>
    <dbReference type="NCBI Taxonomy" id="2175906"/>
    <lineage>
        <taxon>Eukaryota</taxon>
        <taxon>Fungi</taxon>
        <taxon>Dikarya</taxon>
        <taxon>Ascomycota</taxon>
        <taxon>Pezizomycotina</taxon>
        <taxon>Sordariomycetes</taxon>
        <taxon>Hypocreomycetidae</taxon>
        <taxon>Glomerellales</taxon>
        <taxon>Glomerellaceae</taxon>
        <taxon>Colletotrichum</taxon>
        <taxon>Colletotrichum orchidearum species complex</taxon>
    </lineage>
</organism>
<evidence type="ECO:0000313" key="2">
    <source>
        <dbReference type="EMBL" id="KAF6828027.1"/>
    </source>
</evidence>
<evidence type="ECO:0008006" key="4">
    <source>
        <dbReference type="Google" id="ProtNLM"/>
    </source>
</evidence>
<evidence type="ECO:0000313" key="3">
    <source>
        <dbReference type="Proteomes" id="UP000654918"/>
    </source>
</evidence>
<keyword evidence="1" id="KW-0539">Nucleus</keyword>
<evidence type="ECO:0000256" key="1">
    <source>
        <dbReference type="ARBA" id="ARBA00023242"/>
    </source>
</evidence>
<dbReference type="AlphaFoldDB" id="A0A8H6KAB8"/>
<sequence>MPQPTKPETKRRHVTTACISCRESKIKVRGMLKLPPLNQRQSIHSACDGATPSCSNCRNKRRDCRYQAGEDKRKSDISQPRVLSVIVGNYLNLGN</sequence>
<accession>A0A8H6KAB8</accession>
<dbReference type="Gene3D" id="4.10.240.10">
    <property type="entry name" value="Zn(2)-C6 fungal-type DNA-binding domain"/>
    <property type="match status" value="1"/>
</dbReference>
<dbReference type="SUPFAM" id="SSF57701">
    <property type="entry name" value="Zn2/Cys6 DNA-binding domain"/>
    <property type="match status" value="1"/>
</dbReference>
<dbReference type="GO" id="GO:0000981">
    <property type="term" value="F:DNA-binding transcription factor activity, RNA polymerase II-specific"/>
    <property type="evidence" value="ECO:0007669"/>
    <property type="project" value="InterPro"/>
</dbReference>
<proteinExistence type="predicted"/>
<dbReference type="InterPro" id="IPR001138">
    <property type="entry name" value="Zn2Cys6_DnaBD"/>
</dbReference>
<dbReference type="InterPro" id="IPR036864">
    <property type="entry name" value="Zn2-C6_fun-type_DNA-bd_sf"/>
</dbReference>
<dbReference type="CDD" id="cd00067">
    <property type="entry name" value="GAL4"/>
    <property type="match status" value="1"/>
</dbReference>
<name>A0A8H6KAB8_9PEZI</name>
<dbReference type="GO" id="GO:0008270">
    <property type="term" value="F:zinc ion binding"/>
    <property type="evidence" value="ECO:0007669"/>
    <property type="project" value="InterPro"/>
</dbReference>
<dbReference type="EMBL" id="WIGO01000128">
    <property type="protein sequence ID" value="KAF6828027.1"/>
    <property type="molecule type" value="Genomic_DNA"/>
</dbReference>
<protein>
    <recommendedName>
        <fullName evidence="4">Zn(2)-C6 fungal-type domain-containing protein</fullName>
    </recommendedName>
</protein>
<reference evidence="2" key="1">
    <citation type="journal article" date="2020" name="Phytopathology">
        <title>Genome Sequence Resources of Colletotrichum truncatum, C. plurivorum, C. musicola, and C. sojae: Four Species Pathogenic to Soybean (Glycine max).</title>
        <authorList>
            <person name="Rogerio F."/>
            <person name="Boufleur T.R."/>
            <person name="Ciampi-Guillardi M."/>
            <person name="Sukno S.A."/>
            <person name="Thon M.R."/>
            <person name="Massola Junior N.S."/>
            <person name="Baroncelli R."/>
        </authorList>
    </citation>
    <scope>NUCLEOTIDE SEQUENCE</scope>
    <source>
        <strain evidence="2">LFN00145</strain>
    </source>
</reference>
<comment type="caution">
    <text evidence="2">The sequence shown here is derived from an EMBL/GenBank/DDBJ whole genome shotgun (WGS) entry which is preliminary data.</text>
</comment>
<keyword evidence="3" id="KW-1185">Reference proteome</keyword>
<dbReference type="Proteomes" id="UP000654918">
    <property type="component" value="Unassembled WGS sequence"/>
</dbReference>